<proteinExistence type="predicted"/>
<sequence length="389" mass="45260">MKLAFVTPWYGNIPGGAESECRRTVENLQKHGIEVEILTTCIKEFLSDWNTDFYEEGIYNLNGVNIRRFSVRKRDTVRFDKINYKLMHGLKISPEEEKTFMREMVNSPGLYSYIAEHGVDYDYFLFIPYMFGTTYYGSCIYPEKSVLIPCLHDESYAYLNIYKTMFENVKGVIFHAFPEKILANQLYNLNNRQTVLGEGIDMDFVYNPDRFREKYGIKNDFILYAGRKEAGKNVPLLIDFFARYKKHRNNELKLVLIGSGTIEIPSENRNDIIDLGFVPLQDKYDAYSAATFLCQPSLNESFSIVIMESWLCKSPVLVHGDCPVTKDHCIKCNGGLYFNDYYEFEGCLDFYIEHPAARKIMAENGMSYVIENFSWDKIVEKYIEFLGSL</sequence>
<dbReference type="InterPro" id="IPR001296">
    <property type="entry name" value="Glyco_trans_1"/>
</dbReference>
<dbReference type="RefSeq" id="WP_048122593.1">
    <property type="nucleotide sequence ID" value="NZ_CP009520.1"/>
</dbReference>
<dbReference type="Proteomes" id="UP000033096">
    <property type="component" value="Chromosome"/>
</dbReference>
<dbReference type="EMBL" id="CP009520">
    <property type="protein sequence ID" value="AKB45291.1"/>
    <property type="molecule type" value="Genomic_DNA"/>
</dbReference>
<dbReference type="SUPFAM" id="SSF53756">
    <property type="entry name" value="UDP-Glycosyltransferase/glycogen phosphorylase"/>
    <property type="match status" value="1"/>
</dbReference>
<dbReference type="HOGENOM" id="CLU_031620_0_0_2"/>
<dbReference type="Gene3D" id="3.40.50.2000">
    <property type="entry name" value="Glycogen Phosphorylase B"/>
    <property type="match status" value="2"/>
</dbReference>
<organism evidence="3 4">
    <name type="scientific">Methanosarcina vacuolata Z-761</name>
    <dbReference type="NCBI Taxonomy" id="1434123"/>
    <lineage>
        <taxon>Archaea</taxon>
        <taxon>Methanobacteriati</taxon>
        <taxon>Methanobacteriota</taxon>
        <taxon>Stenosarchaea group</taxon>
        <taxon>Methanomicrobia</taxon>
        <taxon>Methanosarcinales</taxon>
        <taxon>Methanosarcinaceae</taxon>
        <taxon>Methanosarcina</taxon>
    </lineage>
</organism>
<dbReference type="PANTHER" id="PTHR46401:SF2">
    <property type="entry name" value="GLYCOSYLTRANSFERASE WBBK-RELATED"/>
    <property type="match status" value="1"/>
</dbReference>
<dbReference type="Pfam" id="PF00534">
    <property type="entry name" value="Glycos_transf_1"/>
    <property type="match status" value="1"/>
</dbReference>
<evidence type="ECO:0000313" key="3">
    <source>
        <dbReference type="EMBL" id="AKB45291.1"/>
    </source>
</evidence>
<dbReference type="PANTHER" id="PTHR46401">
    <property type="entry name" value="GLYCOSYLTRANSFERASE WBBK-RELATED"/>
    <property type="match status" value="1"/>
</dbReference>
<evidence type="ECO:0000313" key="4">
    <source>
        <dbReference type="Proteomes" id="UP000033096"/>
    </source>
</evidence>
<dbReference type="GO" id="GO:0016757">
    <property type="term" value="F:glycosyltransferase activity"/>
    <property type="evidence" value="ECO:0007669"/>
    <property type="project" value="InterPro"/>
</dbReference>
<dbReference type="PATRIC" id="fig|1434123.4.peg.3721"/>
<reference evidence="3 4" key="1">
    <citation type="submission" date="2014-07" db="EMBL/GenBank/DDBJ databases">
        <title>Methanogenic archaea and the global carbon cycle.</title>
        <authorList>
            <person name="Henriksen J.R."/>
            <person name="Luke J."/>
            <person name="Reinhart S."/>
            <person name="Benedict M.N."/>
            <person name="Youngblut N.D."/>
            <person name="Metcalf M.E."/>
            <person name="Whitaker R.J."/>
            <person name="Metcalf W.W."/>
        </authorList>
    </citation>
    <scope>NUCLEOTIDE SEQUENCE [LARGE SCALE GENOMIC DNA]</scope>
    <source>
        <strain evidence="3 4">Z-761</strain>
    </source>
</reference>
<accession>A0A0E3LI27</accession>
<keyword evidence="4" id="KW-1185">Reference proteome</keyword>
<name>A0A0E3LI27_9EURY</name>
<keyword evidence="1 3" id="KW-0808">Transferase</keyword>
<dbReference type="CDD" id="cd03801">
    <property type="entry name" value="GT4_PimA-like"/>
    <property type="match status" value="1"/>
</dbReference>
<dbReference type="STRING" id="1434123.MSVAZ_3022"/>
<evidence type="ECO:0000256" key="1">
    <source>
        <dbReference type="ARBA" id="ARBA00022679"/>
    </source>
</evidence>
<evidence type="ECO:0000259" key="2">
    <source>
        <dbReference type="Pfam" id="PF00534"/>
    </source>
</evidence>
<dbReference type="KEGG" id="mvc:MSVAZ_3022"/>
<gene>
    <name evidence="3" type="ORF">MSVAZ_3022</name>
</gene>
<dbReference type="GeneID" id="24811550"/>
<protein>
    <submittedName>
        <fullName evidence="3">Putative glycosyltransferase</fullName>
    </submittedName>
</protein>
<dbReference type="AlphaFoldDB" id="A0A0E3LI27"/>
<feature type="domain" description="Glycosyl transferase family 1" evidence="2">
    <location>
        <begin position="211"/>
        <end position="327"/>
    </location>
</feature>